<dbReference type="AlphaFoldDB" id="A0A133ZRZ5"/>
<gene>
    <name evidence="1" type="ORF">HMPREF1866_01156</name>
</gene>
<evidence type="ECO:0000313" key="2">
    <source>
        <dbReference type="Proteomes" id="UP000070394"/>
    </source>
</evidence>
<evidence type="ECO:0000313" key="1">
    <source>
        <dbReference type="EMBL" id="KXB58214.1"/>
    </source>
</evidence>
<dbReference type="PATRIC" id="fig|467210.3.peg.1147"/>
<accession>A0A133ZRZ5</accession>
<dbReference type="EMBL" id="LSDA01000062">
    <property type="protein sequence ID" value="KXB58214.1"/>
    <property type="molecule type" value="Genomic_DNA"/>
</dbReference>
<organism evidence="1 2">
    <name type="scientific">Lachnoanaerobaculum saburreum</name>
    <dbReference type="NCBI Taxonomy" id="467210"/>
    <lineage>
        <taxon>Bacteria</taxon>
        <taxon>Bacillati</taxon>
        <taxon>Bacillota</taxon>
        <taxon>Clostridia</taxon>
        <taxon>Lachnospirales</taxon>
        <taxon>Lachnospiraceae</taxon>
        <taxon>Lachnoanaerobaculum</taxon>
    </lineage>
</organism>
<reference evidence="2" key="1">
    <citation type="submission" date="2016-01" db="EMBL/GenBank/DDBJ databases">
        <authorList>
            <person name="Mitreva M."/>
            <person name="Pepin K.H."/>
            <person name="Mihindukulasuriya K.A."/>
            <person name="Fulton R."/>
            <person name="Fronick C."/>
            <person name="O'Laughlin M."/>
            <person name="Miner T."/>
            <person name="Herter B."/>
            <person name="Rosa B.A."/>
            <person name="Cordes M."/>
            <person name="Tomlinson C."/>
            <person name="Wollam A."/>
            <person name="Palsikar V.B."/>
            <person name="Mardis E.R."/>
            <person name="Wilson R.K."/>
        </authorList>
    </citation>
    <scope>NUCLEOTIDE SEQUENCE [LARGE SCALE GENOMIC DNA]</scope>
    <source>
        <strain evidence="2">DNF00896</strain>
    </source>
</reference>
<dbReference type="STRING" id="467210.HMPREF1866_01156"/>
<sequence>MCSKIITIVYYQFYRLYFTEYNNLLTLKTQYQNANIENAFYIKIIQSNLTKKNIKLEY</sequence>
<protein>
    <submittedName>
        <fullName evidence="1">Uncharacterized protein</fullName>
    </submittedName>
</protein>
<comment type="caution">
    <text evidence="1">The sequence shown here is derived from an EMBL/GenBank/DDBJ whole genome shotgun (WGS) entry which is preliminary data.</text>
</comment>
<proteinExistence type="predicted"/>
<name>A0A133ZRZ5_9FIRM</name>
<keyword evidence="2" id="KW-1185">Reference proteome</keyword>
<dbReference type="Proteomes" id="UP000070394">
    <property type="component" value="Unassembled WGS sequence"/>
</dbReference>